<feature type="repeat" description="Solcar" evidence="10">
    <location>
        <begin position="8"/>
        <end position="123"/>
    </location>
</feature>
<evidence type="ECO:0000256" key="9">
    <source>
        <dbReference type="ARBA" id="ARBA00023136"/>
    </source>
</evidence>
<dbReference type="InterPro" id="IPR045315">
    <property type="entry name" value="Mtm1-like"/>
</dbReference>
<reference evidence="13" key="1">
    <citation type="submission" date="2020-05" db="UniProtKB">
        <authorList>
            <consortium name="EnsemblMetazoa"/>
        </authorList>
    </citation>
    <scope>IDENTIFICATION</scope>
    <source>
        <strain evidence="13">TTRI</strain>
    </source>
</reference>
<keyword evidence="9 10" id="KW-0472">Membrane</keyword>
<name>A0A1A9VRD7_GLOAU</name>
<evidence type="ECO:0000313" key="14">
    <source>
        <dbReference type="Proteomes" id="UP000078200"/>
    </source>
</evidence>
<proteinExistence type="inferred from homology"/>
<keyword evidence="7 12" id="KW-1133">Transmembrane helix</keyword>
<dbReference type="Pfam" id="PF00153">
    <property type="entry name" value="Mito_carr"/>
    <property type="match status" value="3"/>
</dbReference>
<accession>A0A1A9VRD7</accession>
<dbReference type="Gene3D" id="1.50.40.10">
    <property type="entry name" value="Mitochondrial carrier domain"/>
    <property type="match status" value="1"/>
</dbReference>
<dbReference type="AlphaFoldDB" id="A0A1A9VRD7"/>
<keyword evidence="8" id="KW-0496">Mitochondrion</keyword>
<dbReference type="PROSITE" id="PS50920">
    <property type="entry name" value="SOLCAR"/>
    <property type="match status" value="3"/>
</dbReference>
<feature type="transmembrane region" description="Helical" evidence="12">
    <location>
        <begin position="12"/>
        <end position="34"/>
    </location>
</feature>
<evidence type="ECO:0008006" key="15">
    <source>
        <dbReference type="Google" id="ProtNLM"/>
    </source>
</evidence>
<dbReference type="GO" id="GO:1990542">
    <property type="term" value="P:mitochondrial transmembrane transport"/>
    <property type="evidence" value="ECO:0007669"/>
    <property type="project" value="InterPro"/>
</dbReference>
<sequence length="332" mass="37954">MNDPTFKIGPLYQIISAFTGAVVTAVIITPMDVIKTRMQMQHRKCYIYCNGLMDHFYVVQKSKTSKKKESTMSVNLKGITETFLNIRKAEGVKGFWSGLGPTLLLALPTTIVYFLTYEELKKELLKLTHHIHDRYMIDGSFFVPLASSMPARFLAATASTPFEMVRIKMQSEQMSYRQLGETLKEIIDTRGIVGLWHGLPPLIMRDVPFSAIYWTTYETIKSQFPEYRSKFLFSFISGGISGMLAATLTTPFDVVTTHVQLEIGEKVVQKEKTIESLSIARRLSELYRNRGMRGIFSGLSIRLYKVVPACAIMISVFECGNRYFYNYDRRKN</sequence>
<keyword evidence="6" id="KW-0999">Mitochondrion inner membrane</keyword>
<comment type="subcellular location">
    <subcellularLocation>
        <location evidence="1">Mitochondrion inner membrane</location>
        <topology evidence="1">Multi-pass membrane protein</topology>
    </subcellularLocation>
</comment>
<keyword evidence="5" id="KW-0677">Repeat</keyword>
<dbReference type="GO" id="GO:0005743">
    <property type="term" value="C:mitochondrial inner membrane"/>
    <property type="evidence" value="ECO:0007669"/>
    <property type="project" value="UniProtKB-SubCell"/>
</dbReference>
<dbReference type="EnsemblMetazoa" id="GAUT045112-RA">
    <property type="protein sequence ID" value="GAUT045112-PA"/>
    <property type="gene ID" value="GAUT045112"/>
</dbReference>
<evidence type="ECO:0000256" key="1">
    <source>
        <dbReference type="ARBA" id="ARBA00004448"/>
    </source>
</evidence>
<evidence type="ECO:0000256" key="7">
    <source>
        <dbReference type="ARBA" id="ARBA00022989"/>
    </source>
</evidence>
<evidence type="ECO:0000256" key="2">
    <source>
        <dbReference type="ARBA" id="ARBA00006375"/>
    </source>
</evidence>
<keyword evidence="3 11" id="KW-0813">Transport</keyword>
<keyword evidence="14" id="KW-1185">Reference proteome</keyword>
<evidence type="ECO:0000256" key="12">
    <source>
        <dbReference type="SAM" id="Phobius"/>
    </source>
</evidence>
<evidence type="ECO:0000256" key="4">
    <source>
        <dbReference type="ARBA" id="ARBA00022692"/>
    </source>
</evidence>
<evidence type="ECO:0000256" key="8">
    <source>
        <dbReference type="ARBA" id="ARBA00023128"/>
    </source>
</evidence>
<evidence type="ECO:0000256" key="3">
    <source>
        <dbReference type="ARBA" id="ARBA00022448"/>
    </source>
</evidence>
<protein>
    <recommendedName>
        <fullName evidence="15">Solute carrier family 25 member 40</fullName>
    </recommendedName>
</protein>
<comment type="similarity">
    <text evidence="2 11">Belongs to the mitochondrial carrier (TC 2.A.29) family.</text>
</comment>
<dbReference type="Proteomes" id="UP000078200">
    <property type="component" value="Unassembled WGS sequence"/>
</dbReference>
<evidence type="ECO:0000313" key="13">
    <source>
        <dbReference type="EnsemblMetazoa" id="GAUT045112-PA"/>
    </source>
</evidence>
<dbReference type="VEuPathDB" id="VectorBase:GAUT045112"/>
<organism evidence="13 14">
    <name type="scientific">Glossina austeni</name>
    <name type="common">Savannah tsetse fly</name>
    <dbReference type="NCBI Taxonomy" id="7395"/>
    <lineage>
        <taxon>Eukaryota</taxon>
        <taxon>Metazoa</taxon>
        <taxon>Ecdysozoa</taxon>
        <taxon>Arthropoda</taxon>
        <taxon>Hexapoda</taxon>
        <taxon>Insecta</taxon>
        <taxon>Pterygota</taxon>
        <taxon>Neoptera</taxon>
        <taxon>Endopterygota</taxon>
        <taxon>Diptera</taxon>
        <taxon>Brachycera</taxon>
        <taxon>Muscomorpha</taxon>
        <taxon>Hippoboscoidea</taxon>
        <taxon>Glossinidae</taxon>
        <taxon>Glossina</taxon>
    </lineage>
</organism>
<dbReference type="InterPro" id="IPR023395">
    <property type="entry name" value="MCP_dom_sf"/>
</dbReference>
<evidence type="ECO:0000256" key="10">
    <source>
        <dbReference type="PROSITE-ProRule" id="PRU00282"/>
    </source>
</evidence>
<feature type="repeat" description="Solcar" evidence="10">
    <location>
        <begin position="139"/>
        <end position="223"/>
    </location>
</feature>
<evidence type="ECO:0000256" key="11">
    <source>
        <dbReference type="RuleBase" id="RU000488"/>
    </source>
</evidence>
<feature type="repeat" description="Solcar" evidence="10">
    <location>
        <begin position="229"/>
        <end position="323"/>
    </location>
</feature>
<evidence type="ECO:0000256" key="6">
    <source>
        <dbReference type="ARBA" id="ARBA00022792"/>
    </source>
</evidence>
<keyword evidence="4 10" id="KW-0812">Transmembrane</keyword>
<dbReference type="PANTHER" id="PTHR45760">
    <property type="entry name" value="FI19922P1-RELATED"/>
    <property type="match status" value="1"/>
</dbReference>
<dbReference type="STRING" id="7395.A0A1A9VRD7"/>
<dbReference type="InterPro" id="IPR018108">
    <property type="entry name" value="MCP_transmembrane"/>
</dbReference>
<dbReference type="SUPFAM" id="SSF103506">
    <property type="entry name" value="Mitochondrial carrier"/>
    <property type="match status" value="1"/>
</dbReference>
<evidence type="ECO:0000256" key="5">
    <source>
        <dbReference type="ARBA" id="ARBA00022737"/>
    </source>
</evidence>
<dbReference type="PANTHER" id="PTHR45760:SF2">
    <property type="entry name" value="FI19922P1-RELATED"/>
    <property type="match status" value="1"/>
</dbReference>
<feature type="transmembrane region" description="Helical" evidence="12">
    <location>
        <begin position="95"/>
        <end position="115"/>
    </location>
</feature>